<organism evidence="1 2">
    <name type="scientific">Mythimna loreyi</name>
    <dbReference type="NCBI Taxonomy" id="667449"/>
    <lineage>
        <taxon>Eukaryota</taxon>
        <taxon>Metazoa</taxon>
        <taxon>Ecdysozoa</taxon>
        <taxon>Arthropoda</taxon>
        <taxon>Hexapoda</taxon>
        <taxon>Insecta</taxon>
        <taxon>Pterygota</taxon>
        <taxon>Neoptera</taxon>
        <taxon>Endopterygota</taxon>
        <taxon>Lepidoptera</taxon>
        <taxon>Glossata</taxon>
        <taxon>Ditrysia</taxon>
        <taxon>Noctuoidea</taxon>
        <taxon>Noctuidae</taxon>
        <taxon>Noctuinae</taxon>
        <taxon>Hadenini</taxon>
        <taxon>Mythimna</taxon>
    </lineage>
</organism>
<keyword evidence="2" id="KW-1185">Reference proteome</keyword>
<evidence type="ECO:0000313" key="1">
    <source>
        <dbReference type="EMBL" id="KAJ8707475.1"/>
    </source>
</evidence>
<reference evidence="1" key="1">
    <citation type="submission" date="2023-03" db="EMBL/GenBank/DDBJ databases">
        <title>Chromosome-level genomes of two armyworms, Mythimna separata and Mythimna loreyi, provide insights into the biosynthesis and reception of sex pheromones.</title>
        <authorList>
            <person name="Zhao H."/>
        </authorList>
    </citation>
    <scope>NUCLEOTIDE SEQUENCE</scope>
    <source>
        <strain evidence="1">BeijingLab</strain>
    </source>
</reference>
<sequence length="261" mass="30584">MALFTYIVLLAILNITLAEDCVINNVPERMAFEKQLRKDLRGHDFRLTPPNNSSDFTVNVRFSLRKFDFDSDAGVMTLHTWTFMRWKDERLKWDPEKYYGITETEMMSIYTWYPGIRLFNSADSHDLDRYYYSWCSIKNTGDVRCRKKSTYDAICSVKLRDWPYDQQQCSFEVGAWKSDHFIINSTSRALTMWVAAYGTEWTITDYRQELNSSFERQLKMFLTLDREAAGLGGIVVYPAAILSVLSVTMYFTLVPKPIPFN</sequence>
<dbReference type="Proteomes" id="UP001231649">
    <property type="component" value="Chromosome 27"/>
</dbReference>
<protein>
    <submittedName>
        <fullName evidence="1">Uncharacterized protein</fullName>
    </submittedName>
</protein>
<proteinExistence type="predicted"/>
<comment type="caution">
    <text evidence="1">The sequence shown here is derived from an EMBL/GenBank/DDBJ whole genome shotgun (WGS) entry which is preliminary data.</text>
</comment>
<gene>
    <name evidence="1" type="ORF">PYW08_010727</name>
</gene>
<accession>A0ACC2Q4C5</accession>
<name>A0ACC2Q4C5_9NEOP</name>
<evidence type="ECO:0000313" key="2">
    <source>
        <dbReference type="Proteomes" id="UP001231649"/>
    </source>
</evidence>
<dbReference type="EMBL" id="CM056803">
    <property type="protein sequence ID" value="KAJ8707475.1"/>
    <property type="molecule type" value="Genomic_DNA"/>
</dbReference>